<feature type="transmembrane region" description="Helical" evidence="1">
    <location>
        <begin position="177"/>
        <end position="196"/>
    </location>
</feature>
<accession>A0A538U2F8</accession>
<evidence type="ECO:0008006" key="4">
    <source>
        <dbReference type="Google" id="ProtNLM"/>
    </source>
</evidence>
<feature type="transmembrane region" description="Helical" evidence="1">
    <location>
        <begin position="137"/>
        <end position="165"/>
    </location>
</feature>
<comment type="caution">
    <text evidence="2">The sequence shown here is derived from an EMBL/GenBank/DDBJ whole genome shotgun (WGS) entry which is preliminary data.</text>
</comment>
<keyword evidence="1" id="KW-0812">Transmembrane</keyword>
<evidence type="ECO:0000313" key="2">
    <source>
        <dbReference type="EMBL" id="TMQ69949.1"/>
    </source>
</evidence>
<keyword evidence="1" id="KW-1133">Transmembrane helix</keyword>
<name>A0A538U2F8_UNCEI</name>
<feature type="transmembrane region" description="Helical" evidence="1">
    <location>
        <begin position="208"/>
        <end position="229"/>
    </location>
</feature>
<proteinExistence type="predicted"/>
<reference evidence="2 3" key="1">
    <citation type="journal article" date="2019" name="Nat. Microbiol.">
        <title>Mediterranean grassland soil C-N compound turnover is dependent on rainfall and depth, and is mediated by genomically divergent microorganisms.</title>
        <authorList>
            <person name="Diamond S."/>
            <person name="Andeer P.F."/>
            <person name="Li Z."/>
            <person name="Crits-Christoph A."/>
            <person name="Burstein D."/>
            <person name="Anantharaman K."/>
            <person name="Lane K.R."/>
            <person name="Thomas B.C."/>
            <person name="Pan C."/>
            <person name="Northen T.R."/>
            <person name="Banfield J.F."/>
        </authorList>
    </citation>
    <scope>NUCLEOTIDE SEQUENCE [LARGE SCALE GENOMIC DNA]</scope>
    <source>
        <strain evidence="2">WS_11</strain>
    </source>
</reference>
<dbReference type="AlphaFoldDB" id="A0A538U2F8"/>
<keyword evidence="1" id="KW-0472">Membrane</keyword>
<evidence type="ECO:0000313" key="3">
    <source>
        <dbReference type="Proteomes" id="UP000319771"/>
    </source>
</evidence>
<dbReference type="EMBL" id="VBPB01000264">
    <property type="protein sequence ID" value="TMQ69949.1"/>
    <property type="molecule type" value="Genomic_DNA"/>
</dbReference>
<gene>
    <name evidence="2" type="ORF">E6K81_13750</name>
</gene>
<evidence type="ECO:0000256" key="1">
    <source>
        <dbReference type="SAM" id="Phobius"/>
    </source>
</evidence>
<dbReference type="Proteomes" id="UP000319771">
    <property type="component" value="Unassembled WGS sequence"/>
</dbReference>
<protein>
    <recommendedName>
        <fullName evidence="4">DUF2079 domain-containing protein</fullName>
    </recommendedName>
</protein>
<feature type="transmembrane region" description="Helical" evidence="1">
    <location>
        <begin position="47"/>
        <end position="66"/>
    </location>
</feature>
<sequence>MTLLLVMLGHLAGAGGLLGIAYAVRPEAIVLAVGSALFGRLGRRGVGILLAAFLVATLPTLAYLRWERGAWVLSAKAFLVRPPAAKRKLEEFRVSPSTANPGQIPAPALSSHWDPRALAAHYLPNLRRHLANLVRAWPWPLLALSLLGIGLRGGVLLAPLLVLAGLPLVDVMFDPRFVLVVLPALAVFAADGAGWLSERVQTMAPVAVVRRGLPAVTAGIALFGLAMSWGSNTAEALVFDDGPMPQLRAAGEWLRANGEPTSIVMDRKSYVPFYAGMRHVQLPDDDYDTIVEWARRTGVNYIVVEEYVLRAFRPQLRALVLDPAFRARESRLRMVYSWREGLDSGVAIFEVVREPGGGRPGPP</sequence>
<organism evidence="2 3">
    <name type="scientific">Eiseniibacteriota bacterium</name>
    <dbReference type="NCBI Taxonomy" id="2212470"/>
    <lineage>
        <taxon>Bacteria</taxon>
        <taxon>Candidatus Eiseniibacteriota</taxon>
    </lineage>
</organism>